<dbReference type="EMBL" id="JAUEPU010000005">
    <property type="protein sequence ID" value="KAK0502082.1"/>
    <property type="molecule type" value="Genomic_DNA"/>
</dbReference>
<evidence type="ECO:0000313" key="9">
    <source>
        <dbReference type="Proteomes" id="UP001175228"/>
    </source>
</evidence>
<protein>
    <submittedName>
        <fullName evidence="8">Uncharacterized protein</fullName>
    </submittedName>
</protein>
<gene>
    <name evidence="8" type="ORF">EDD18DRAFT_1346654</name>
</gene>
<dbReference type="GO" id="GO:0035673">
    <property type="term" value="F:oligopeptide transmembrane transporter activity"/>
    <property type="evidence" value="ECO:0007669"/>
    <property type="project" value="InterPro"/>
</dbReference>
<evidence type="ECO:0000256" key="2">
    <source>
        <dbReference type="ARBA" id="ARBA00008807"/>
    </source>
</evidence>
<evidence type="ECO:0000313" key="8">
    <source>
        <dbReference type="EMBL" id="KAK0502082.1"/>
    </source>
</evidence>
<proteinExistence type="inferred from homology"/>
<evidence type="ECO:0000256" key="3">
    <source>
        <dbReference type="ARBA" id="ARBA00022448"/>
    </source>
</evidence>
<keyword evidence="3" id="KW-0813">Transport</keyword>
<keyword evidence="4 7" id="KW-0812">Transmembrane</keyword>
<evidence type="ECO:0000256" key="7">
    <source>
        <dbReference type="SAM" id="Phobius"/>
    </source>
</evidence>
<organism evidence="8 9">
    <name type="scientific">Armillaria luteobubalina</name>
    <dbReference type="NCBI Taxonomy" id="153913"/>
    <lineage>
        <taxon>Eukaryota</taxon>
        <taxon>Fungi</taxon>
        <taxon>Dikarya</taxon>
        <taxon>Basidiomycota</taxon>
        <taxon>Agaricomycotina</taxon>
        <taxon>Agaricomycetes</taxon>
        <taxon>Agaricomycetidae</taxon>
        <taxon>Agaricales</taxon>
        <taxon>Marasmiineae</taxon>
        <taxon>Physalacriaceae</taxon>
        <taxon>Armillaria</taxon>
    </lineage>
</organism>
<dbReference type="GO" id="GO:0016020">
    <property type="term" value="C:membrane"/>
    <property type="evidence" value="ECO:0007669"/>
    <property type="project" value="UniProtKB-SubCell"/>
</dbReference>
<feature type="transmembrane region" description="Helical" evidence="7">
    <location>
        <begin position="27"/>
        <end position="45"/>
    </location>
</feature>
<dbReference type="Pfam" id="PF03169">
    <property type="entry name" value="OPT"/>
    <property type="match status" value="1"/>
</dbReference>
<evidence type="ECO:0000256" key="1">
    <source>
        <dbReference type="ARBA" id="ARBA00004141"/>
    </source>
</evidence>
<name>A0AA39QFP9_9AGAR</name>
<keyword evidence="5 7" id="KW-1133">Transmembrane helix</keyword>
<accession>A0AA39QFP9</accession>
<dbReference type="Proteomes" id="UP001175228">
    <property type="component" value="Unassembled WGS sequence"/>
</dbReference>
<evidence type="ECO:0000256" key="6">
    <source>
        <dbReference type="ARBA" id="ARBA00023136"/>
    </source>
</evidence>
<evidence type="ECO:0000256" key="5">
    <source>
        <dbReference type="ARBA" id="ARBA00022989"/>
    </source>
</evidence>
<evidence type="ECO:0000256" key="4">
    <source>
        <dbReference type="ARBA" id="ARBA00022692"/>
    </source>
</evidence>
<comment type="caution">
    <text evidence="8">The sequence shown here is derived from an EMBL/GenBank/DDBJ whole genome shotgun (WGS) entry which is preliminary data.</text>
</comment>
<keyword evidence="6 7" id="KW-0472">Membrane</keyword>
<dbReference type="InterPro" id="IPR004813">
    <property type="entry name" value="OPT"/>
</dbReference>
<comment type="similarity">
    <text evidence="2">Belongs to the oligopeptide OPT transporter family.</text>
</comment>
<reference evidence="8" key="1">
    <citation type="submission" date="2023-06" db="EMBL/GenBank/DDBJ databases">
        <authorList>
            <consortium name="Lawrence Berkeley National Laboratory"/>
            <person name="Ahrendt S."/>
            <person name="Sahu N."/>
            <person name="Indic B."/>
            <person name="Wong-Bajracharya J."/>
            <person name="Merenyi Z."/>
            <person name="Ke H.-M."/>
            <person name="Monk M."/>
            <person name="Kocsube S."/>
            <person name="Drula E."/>
            <person name="Lipzen A."/>
            <person name="Balint B."/>
            <person name="Henrissat B."/>
            <person name="Andreopoulos B."/>
            <person name="Martin F.M."/>
            <person name="Harder C.B."/>
            <person name="Rigling D."/>
            <person name="Ford K.L."/>
            <person name="Foster G.D."/>
            <person name="Pangilinan J."/>
            <person name="Papanicolaou A."/>
            <person name="Barry K."/>
            <person name="LaButti K."/>
            <person name="Viragh M."/>
            <person name="Koriabine M."/>
            <person name="Yan M."/>
            <person name="Riley R."/>
            <person name="Champramary S."/>
            <person name="Plett K.L."/>
            <person name="Tsai I.J."/>
            <person name="Slot J."/>
            <person name="Sipos G."/>
            <person name="Plett J."/>
            <person name="Nagy L.G."/>
            <person name="Grigoriev I.V."/>
        </authorList>
    </citation>
    <scope>NUCLEOTIDE SEQUENCE</scope>
    <source>
        <strain evidence="8">HWK02</strain>
    </source>
</reference>
<sequence>MANYVVGALVTMPIQESALPTSTTPAVVLYGILLALLFCVPVGIIRSITKAEITLNVLAEFFGGLWFSGNANALNFFKSYGFVTTSHIKLCARPKACSLHAYPATGDVLGTAHLDVRIHIRLCGCARLPADTNPGCLRAGRVFACSVLASAFTCAIADDYKLSSTM</sequence>
<comment type="subcellular location">
    <subcellularLocation>
        <location evidence="1">Membrane</location>
        <topology evidence="1">Multi-pass membrane protein</topology>
    </subcellularLocation>
</comment>
<keyword evidence="9" id="KW-1185">Reference proteome</keyword>
<dbReference type="AlphaFoldDB" id="A0AA39QFP9"/>